<comment type="caution">
    <text evidence="1">The sequence shown here is derived from an EMBL/GenBank/DDBJ whole genome shotgun (WGS) entry which is preliminary data.</text>
</comment>
<organism evidence="1 2">
    <name type="scientific">Galbitalea soli</name>
    <dbReference type="NCBI Taxonomy" id="1268042"/>
    <lineage>
        <taxon>Bacteria</taxon>
        <taxon>Bacillati</taxon>
        <taxon>Actinomycetota</taxon>
        <taxon>Actinomycetes</taxon>
        <taxon>Micrococcales</taxon>
        <taxon>Microbacteriaceae</taxon>
        <taxon>Galbitalea</taxon>
    </lineage>
</organism>
<gene>
    <name evidence="1" type="ORF">G3T37_08985</name>
</gene>
<accession>A0A7C9PN94</accession>
<dbReference type="RefSeq" id="WP_163473240.1">
    <property type="nucleotide sequence ID" value="NZ_JAAGWZ010000002.1"/>
</dbReference>
<proteinExistence type="predicted"/>
<sequence length="93" mass="11125">MKPEYRLSVDYLQDWPLNDIMLPDPRPDWDRILTPELSTRLFAWATFFNDHVDMETGMFGSELRRLQFDQEGAELLHELQQQAGHLFDFRLVL</sequence>
<protein>
    <submittedName>
        <fullName evidence="1">Uncharacterized protein</fullName>
    </submittedName>
</protein>
<evidence type="ECO:0000313" key="2">
    <source>
        <dbReference type="Proteomes" id="UP000479756"/>
    </source>
</evidence>
<dbReference type="Proteomes" id="UP000479756">
    <property type="component" value="Unassembled WGS sequence"/>
</dbReference>
<keyword evidence="2" id="KW-1185">Reference proteome</keyword>
<evidence type="ECO:0000313" key="1">
    <source>
        <dbReference type="EMBL" id="NEM91490.1"/>
    </source>
</evidence>
<dbReference type="AlphaFoldDB" id="A0A7C9PN94"/>
<name>A0A7C9PN94_9MICO</name>
<dbReference type="EMBL" id="JAAGWZ010000002">
    <property type="protein sequence ID" value="NEM91490.1"/>
    <property type="molecule type" value="Genomic_DNA"/>
</dbReference>
<reference evidence="1 2" key="1">
    <citation type="journal article" date="2014" name="Int. J. Syst. Evol. Microbiol.">
        <title>Description of Galbitalea soli gen. nov., sp. nov., and Frondihabitans sucicola sp. nov.</title>
        <authorList>
            <person name="Kim S.J."/>
            <person name="Lim J.M."/>
            <person name="Ahn J.H."/>
            <person name="Weon H.Y."/>
            <person name="Hamada M."/>
            <person name="Suzuki K."/>
            <person name="Ahn T.Y."/>
            <person name="Kwon S.W."/>
        </authorList>
    </citation>
    <scope>NUCLEOTIDE SEQUENCE [LARGE SCALE GENOMIC DNA]</scope>
    <source>
        <strain evidence="1 2">NBRC 108727</strain>
    </source>
</reference>